<feature type="transmembrane region" description="Helical" evidence="2">
    <location>
        <begin position="71"/>
        <end position="96"/>
    </location>
</feature>
<keyword evidence="2" id="KW-1133">Transmembrane helix</keyword>
<evidence type="ECO:0000313" key="3">
    <source>
        <dbReference type="EMBL" id="EEY17664.1"/>
    </source>
</evidence>
<dbReference type="eggNOG" id="KOG4628">
    <property type="taxonomic scope" value="Eukaryota"/>
</dbReference>
<dbReference type="OrthoDB" id="4849210at2759"/>
<feature type="compositionally biased region" description="Low complexity" evidence="1">
    <location>
        <begin position="29"/>
        <end position="46"/>
    </location>
</feature>
<keyword evidence="2" id="KW-0812">Transmembrane</keyword>
<feature type="region of interest" description="Disordered" evidence="1">
    <location>
        <begin position="160"/>
        <end position="211"/>
    </location>
</feature>
<feature type="region of interest" description="Disordered" evidence="1">
    <location>
        <begin position="29"/>
        <end position="64"/>
    </location>
</feature>
<dbReference type="RefSeq" id="XP_003005820.1">
    <property type="nucleotide sequence ID" value="XM_003005774.1"/>
</dbReference>
<gene>
    <name evidence="3" type="ORF">VDBG_03773</name>
</gene>
<organism evidence="4">
    <name type="scientific">Verticillium alfalfae (strain VaMs.102 / ATCC MYA-4576 / FGSC 10136)</name>
    <name type="common">Verticillium wilt of alfalfa</name>
    <name type="synonym">Verticillium albo-atrum</name>
    <dbReference type="NCBI Taxonomy" id="526221"/>
    <lineage>
        <taxon>Eukaryota</taxon>
        <taxon>Fungi</taxon>
        <taxon>Dikarya</taxon>
        <taxon>Ascomycota</taxon>
        <taxon>Pezizomycotina</taxon>
        <taxon>Sordariomycetes</taxon>
        <taxon>Hypocreomycetidae</taxon>
        <taxon>Glomerellales</taxon>
        <taxon>Plectosphaerellaceae</taxon>
        <taxon>Verticillium</taxon>
    </lineage>
</organism>
<proteinExistence type="predicted"/>
<evidence type="ECO:0000256" key="1">
    <source>
        <dbReference type="SAM" id="MobiDB-lite"/>
    </source>
</evidence>
<dbReference type="HOGENOM" id="CLU_1424703_0_0_1"/>
<evidence type="ECO:0000313" key="4">
    <source>
        <dbReference type="Proteomes" id="UP000008698"/>
    </source>
</evidence>
<sequence length="211" mass="22356">MAAVANDILGLVARQAATSASSAINEVISTTTSASSTSSPTPDRTSQGPAGPSQSEGNGGGGGGGGASSPLLFFVALGFGVVFTNLWIIVGVKYCFRYNARNRQMRLNEDGEPITLENMPRPHRRRREKKLMTMEEVNEKFPMMKYKSWVLERAKEGLPTAGGVSAPPSRAGSVRSVQGIVPRVAPEGSSKGPHRDVPACYQPAAARNALR</sequence>
<name>C9SH70_VERA1</name>
<accession>C9SH70</accession>
<dbReference type="EMBL" id="DS985217">
    <property type="protein sequence ID" value="EEY17664.1"/>
    <property type="molecule type" value="Genomic_DNA"/>
</dbReference>
<dbReference type="STRING" id="526221.C9SH70"/>
<keyword evidence="2" id="KW-0472">Membrane</keyword>
<evidence type="ECO:0000256" key="2">
    <source>
        <dbReference type="SAM" id="Phobius"/>
    </source>
</evidence>
<dbReference type="GeneID" id="9532513"/>
<dbReference type="AlphaFoldDB" id="C9SH70"/>
<protein>
    <submittedName>
        <fullName evidence="3">RING-8 protein</fullName>
    </submittedName>
</protein>
<keyword evidence="4" id="KW-1185">Reference proteome</keyword>
<dbReference type="KEGG" id="val:VDBG_03773"/>
<dbReference type="Proteomes" id="UP000008698">
    <property type="component" value="Unassembled WGS sequence"/>
</dbReference>
<reference evidence="4" key="1">
    <citation type="journal article" date="2011" name="PLoS Pathog.">
        <title>Comparative genomics yields insights into niche adaptation of plant vascular wilt pathogens.</title>
        <authorList>
            <person name="Klosterman S.J."/>
            <person name="Subbarao K.V."/>
            <person name="Kang S."/>
            <person name="Veronese P."/>
            <person name="Gold S.E."/>
            <person name="Thomma B.P.H.J."/>
            <person name="Chen Z."/>
            <person name="Henrissat B."/>
            <person name="Lee Y.-H."/>
            <person name="Park J."/>
            <person name="Garcia-Pedrajas M.D."/>
            <person name="Barbara D.J."/>
            <person name="Anchieta A."/>
            <person name="de Jonge R."/>
            <person name="Santhanam P."/>
            <person name="Maruthachalam K."/>
            <person name="Atallah Z."/>
            <person name="Amyotte S.G."/>
            <person name="Paz Z."/>
            <person name="Inderbitzin P."/>
            <person name="Hayes R.J."/>
            <person name="Heiman D.I."/>
            <person name="Young S."/>
            <person name="Zeng Q."/>
            <person name="Engels R."/>
            <person name="Galagan J."/>
            <person name="Cuomo C.A."/>
            <person name="Dobinson K.F."/>
            <person name="Ma L.-J."/>
        </authorList>
    </citation>
    <scope>NUCLEOTIDE SEQUENCE [LARGE SCALE GENOMIC DNA]</scope>
    <source>
        <strain evidence="4">VaMs.102 / ATCC MYA-4576 / FGSC 10136</strain>
    </source>
</reference>